<dbReference type="Gene3D" id="3.40.50.880">
    <property type="match status" value="1"/>
</dbReference>
<evidence type="ECO:0000313" key="2">
    <source>
        <dbReference type="EMBL" id="MCP2352448.1"/>
    </source>
</evidence>
<dbReference type="PANTHER" id="PTHR43130">
    <property type="entry name" value="ARAC-FAMILY TRANSCRIPTIONAL REGULATOR"/>
    <property type="match status" value="1"/>
</dbReference>
<dbReference type="EMBL" id="JAMZEC010000001">
    <property type="protein sequence ID" value="MCP2352448.1"/>
    <property type="molecule type" value="Genomic_DNA"/>
</dbReference>
<dbReference type="RefSeq" id="WP_253779863.1">
    <property type="nucleotide sequence ID" value="NZ_BAAAVE010000027.1"/>
</dbReference>
<feature type="domain" description="DJ-1/PfpI" evidence="1">
    <location>
        <begin position="2"/>
        <end position="162"/>
    </location>
</feature>
<protein>
    <submittedName>
        <fullName evidence="2">Transcriptional regulator GlxA family with amidase domain</fullName>
    </submittedName>
</protein>
<keyword evidence="3" id="KW-1185">Reference proteome</keyword>
<organism evidence="2 3">
    <name type="scientific">Nonomuraea roseoviolacea subsp. carminata</name>
    <dbReference type="NCBI Taxonomy" id="160689"/>
    <lineage>
        <taxon>Bacteria</taxon>
        <taxon>Bacillati</taxon>
        <taxon>Actinomycetota</taxon>
        <taxon>Actinomycetes</taxon>
        <taxon>Streptosporangiales</taxon>
        <taxon>Streptosporangiaceae</taxon>
        <taxon>Nonomuraea</taxon>
    </lineage>
</organism>
<dbReference type="InterPro" id="IPR029062">
    <property type="entry name" value="Class_I_gatase-like"/>
</dbReference>
<dbReference type="PANTHER" id="PTHR43130:SF2">
    <property type="entry name" value="DJ-1_PFPI DOMAIN-CONTAINING PROTEIN"/>
    <property type="match status" value="1"/>
</dbReference>
<evidence type="ECO:0000313" key="3">
    <source>
        <dbReference type="Proteomes" id="UP001320766"/>
    </source>
</evidence>
<gene>
    <name evidence="2" type="ORF">HD595_008570</name>
</gene>
<reference evidence="2 3" key="1">
    <citation type="submission" date="2022-06" db="EMBL/GenBank/DDBJ databases">
        <title>Sequencing the genomes of 1000 actinobacteria strains.</title>
        <authorList>
            <person name="Klenk H.-P."/>
        </authorList>
    </citation>
    <scope>NUCLEOTIDE SEQUENCE [LARGE SCALE GENOMIC DNA]</scope>
    <source>
        <strain evidence="2 3">DSM 44170</strain>
    </source>
</reference>
<dbReference type="InterPro" id="IPR002818">
    <property type="entry name" value="DJ-1/PfpI"/>
</dbReference>
<dbReference type="CDD" id="cd03139">
    <property type="entry name" value="GATase1_PfpI_2"/>
    <property type="match status" value="1"/>
</dbReference>
<dbReference type="Pfam" id="PF01965">
    <property type="entry name" value="DJ-1_PfpI"/>
    <property type="match status" value="1"/>
</dbReference>
<proteinExistence type="predicted"/>
<evidence type="ECO:0000259" key="1">
    <source>
        <dbReference type="Pfam" id="PF01965"/>
    </source>
</evidence>
<comment type="caution">
    <text evidence="2">The sequence shown here is derived from an EMBL/GenBank/DDBJ whole genome shotgun (WGS) entry which is preliminary data.</text>
</comment>
<sequence>MDVAILVYDGFTALDATGPFEVLSRLPDVRVRFVAGTPGMTPADQPGFALEAAPLESMDRPDVVVVAGGSTTQRLLGDDALLTWLRRAHETSRWTTSVCTGSLLLGAAGLLEGRRATTHWYELESLRGFGAEPVSERVVEDGRIMTAAGVSSGIDMALHVVDRLEGAAYAQAVQLGIEYDPQPPHDAGSVGKAPVEVVRLMTDVMRRSYGPSWAELTTPAT</sequence>
<accession>A0ABT1KEK0</accession>
<name>A0ABT1KEK0_9ACTN</name>
<dbReference type="InterPro" id="IPR052158">
    <property type="entry name" value="INH-QAR"/>
</dbReference>
<dbReference type="Proteomes" id="UP001320766">
    <property type="component" value="Unassembled WGS sequence"/>
</dbReference>
<dbReference type="SUPFAM" id="SSF52317">
    <property type="entry name" value="Class I glutamine amidotransferase-like"/>
    <property type="match status" value="1"/>
</dbReference>